<feature type="transmembrane region" description="Helical" evidence="1">
    <location>
        <begin position="109"/>
        <end position="133"/>
    </location>
</feature>
<protein>
    <submittedName>
        <fullName evidence="2">Uncharacterized protein</fullName>
    </submittedName>
</protein>
<feature type="transmembrane region" description="Helical" evidence="1">
    <location>
        <begin position="44"/>
        <end position="66"/>
    </location>
</feature>
<keyword evidence="1" id="KW-0472">Membrane</keyword>
<accession>A0A1P8WD74</accession>
<feature type="transmembrane region" description="Helical" evidence="1">
    <location>
        <begin position="145"/>
        <end position="164"/>
    </location>
</feature>
<keyword evidence="3" id="KW-1185">Reference proteome</keyword>
<dbReference type="KEGG" id="fmr:Fuma_01595"/>
<dbReference type="RefSeq" id="WP_077023664.1">
    <property type="nucleotide sequence ID" value="NZ_CP017641.1"/>
</dbReference>
<sequence>MTDIAQQKAELAELKARVAALENEIRAAQPPLDQWDQSKFYGTWYGTVGFVFGGIAAMVSLLFNVIGATVAGKDSLEIIRVYMTFPLGKEALNLGTEAGTNLRIDDGMILALGCCLYVGTGSVLGVFFHWVIGRFAIDKSLVTRLIWGSVLAIGVWIVNFYFVLSWLQPALFGGNWITSGEYMPWWVAMATHLVFGWTMALMAPLGHFEFYKRPTNPANPSPT</sequence>
<name>A0A1P8WD74_9PLAN</name>
<evidence type="ECO:0000313" key="3">
    <source>
        <dbReference type="Proteomes" id="UP000187735"/>
    </source>
</evidence>
<evidence type="ECO:0000313" key="2">
    <source>
        <dbReference type="EMBL" id="APZ91994.1"/>
    </source>
</evidence>
<dbReference type="OrthoDB" id="260679at2"/>
<dbReference type="AlphaFoldDB" id="A0A1P8WD74"/>
<feature type="transmembrane region" description="Helical" evidence="1">
    <location>
        <begin position="184"/>
        <end position="203"/>
    </location>
</feature>
<dbReference type="Proteomes" id="UP000187735">
    <property type="component" value="Chromosome"/>
</dbReference>
<evidence type="ECO:0000256" key="1">
    <source>
        <dbReference type="SAM" id="Phobius"/>
    </source>
</evidence>
<gene>
    <name evidence="2" type="ORF">Fuma_01595</name>
</gene>
<keyword evidence="1" id="KW-0812">Transmembrane</keyword>
<dbReference type="EMBL" id="CP017641">
    <property type="protein sequence ID" value="APZ91994.1"/>
    <property type="molecule type" value="Genomic_DNA"/>
</dbReference>
<reference evidence="2 3" key="1">
    <citation type="journal article" date="2016" name="Front. Microbiol.">
        <title>Fuerstia marisgermanicae gen. nov., sp. nov., an Unusual Member of the Phylum Planctomycetes from the German Wadden Sea.</title>
        <authorList>
            <person name="Kohn T."/>
            <person name="Heuer A."/>
            <person name="Jogler M."/>
            <person name="Vollmers J."/>
            <person name="Boedeker C."/>
            <person name="Bunk B."/>
            <person name="Rast P."/>
            <person name="Borchert D."/>
            <person name="Glockner I."/>
            <person name="Freese H.M."/>
            <person name="Klenk H.P."/>
            <person name="Overmann J."/>
            <person name="Kaster A.K."/>
            <person name="Rohde M."/>
            <person name="Wiegand S."/>
            <person name="Jogler C."/>
        </authorList>
    </citation>
    <scope>NUCLEOTIDE SEQUENCE [LARGE SCALE GENOMIC DNA]</scope>
    <source>
        <strain evidence="2 3">NH11</strain>
    </source>
</reference>
<dbReference type="STRING" id="1891926.Fuma_01595"/>
<proteinExistence type="predicted"/>
<keyword evidence="1" id="KW-1133">Transmembrane helix</keyword>
<organism evidence="2 3">
    <name type="scientific">Fuerstiella marisgermanici</name>
    <dbReference type="NCBI Taxonomy" id="1891926"/>
    <lineage>
        <taxon>Bacteria</taxon>
        <taxon>Pseudomonadati</taxon>
        <taxon>Planctomycetota</taxon>
        <taxon>Planctomycetia</taxon>
        <taxon>Planctomycetales</taxon>
        <taxon>Planctomycetaceae</taxon>
        <taxon>Fuerstiella</taxon>
    </lineage>
</organism>